<keyword evidence="1" id="KW-1133">Transmembrane helix</keyword>
<evidence type="ECO:0000313" key="4">
    <source>
        <dbReference type="Proteomes" id="UP001303473"/>
    </source>
</evidence>
<accession>A0AAN6NHF6</accession>
<sequence>MHLRWLLGGLVLVLCHHTSSSLAVRAEGFSGAVDFDNITNNQHLTLTWDPAQPEYYPLTITLQLLDRGADGHSANGYMVNITSSVSGNEYDWSGVPYPLHFSSSGLYQLEIRPSSWTSGGGDDVPVVAKSPFFTIQEPNTTTSLVPTSQPTLINSSTPTTSRNRPLAVGLGVAIGLPSLAALVIVSWCFRRKRKRAAAEERKRRMMMVRSEFIID</sequence>
<keyword evidence="1" id="KW-0472">Membrane</keyword>
<evidence type="ECO:0000256" key="2">
    <source>
        <dbReference type="SAM" id="SignalP"/>
    </source>
</evidence>
<evidence type="ECO:0000313" key="3">
    <source>
        <dbReference type="EMBL" id="KAK3945922.1"/>
    </source>
</evidence>
<dbReference type="AlphaFoldDB" id="A0AAN6NHF6"/>
<keyword evidence="1" id="KW-0812">Transmembrane</keyword>
<keyword evidence="2" id="KW-0732">Signal</keyword>
<feature type="signal peptide" evidence="2">
    <location>
        <begin position="1"/>
        <end position="21"/>
    </location>
</feature>
<protein>
    <submittedName>
        <fullName evidence="3">Uncharacterized protein</fullName>
    </submittedName>
</protein>
<gene>
    <name evidence="3" type="ORF">QBC46DRAFT_349205</name>
</gene>
<name>A0AAN6NHF6_9PEZI</name>
<organism evidence="3 4">
    <name type="scientific">Diplogelasinospora grovesii</name>
    <dbReference type="NCBI Taxonomy" id="303347"/>
    <lineage>
        <taxon>Eukaryota</taxon>
        <taxon>Fungi</taxon>
        <taxon>Dikarya</taxon>
        <taxon>Ascomycota</taxon>
        <taxon>Pezizomycotina</taxon>
        <taxon>Sordariomycetes</taxon>
        <taxon>Sordariomycetidae</taxon>
        <taxon>Sordariales</taxon>
        <taxon>Diplogelasinosporaceae</taxon>
        <taxon>Diplogelasinospora</taxon>
    </lineage>
</organism>
<reference evidence="4" key="1">
    <citation type="journal article" date="2023" name="Mol. Phylogenet. Evol.">
        <title>Genome-scale phylogeny and comparative genomics of the fungal order Sordariales.</title>
        <authorList>
            <person name="Hensen N."/>
            <person name="Bonometti L."/>
            <person name="Westerberg I."/>
            <person name="Brannstrom I.O."/>
            <person name="Guillou S."/>
            <person name="Cros-Aarteil S."/>
            <person name="Calhoun S."/>
            <person name="Haridas S."/>
            <person name="Kuo A."/>
            <person name="Mondo S."/>
            <person name="Pangilinan J."/>
            <person name="Riley R."/>
            <person name="LaButti K."/>
            <person name="Andreopoulos B."/>
            <person name="Lipzen A."/>
            <person name="Chen C."/>
            <person name="Yan M."/>
            <person name="Daum C."/>
            <person name="Ng V."/>
            <person name="Clum A."/>
            <person name="Steindorff A."/>
            <person name="Ohm R.A."/>
            <person name="Martin F."/>
            <person name="Silar P."/>
            <person name="Natvig D.O."/>
            <person name="Lalanne C."/>
            <person name="Gautier V."/>
            <person name="Ament-Velasquez S.L."/>
            <person name="Kruys A."/>
            <person name="Hutchinson M.I."/>
            <person name="Powell A.J."/>
            <person name="Barry K."/>
            <person name="Miller A.N."/>
            <person name="Grigoriev I.V."/>
            <person name="Debuchy R."/>
            <person name="Gladieux P."/>
            <person name="Hiltunen Thoren M."/>
            <person name="Johannesson H."/>
        </authorList>
    </citation>
    <scope>NUCLEOTIDE SEQUENCE [LARGE SCALE GENOMIC DNA]</scope>
    <source>
        <strain evidence="4">CBS 340.73</strain>
    </source>
</reference>
<dbReference type="Proteomes" id="UP001303473">
    <property type="component" value="Unassembled WGS sequence"/>
</dbReference>
<proteinExistence type="predicted"/>
<evidence type="ECO:0000256" key="1">
    <source>
        <dbReference type="SAM" id="Phobius"/>
    </source>
</evidence>
<comment type="caution">
    <text evidence="3">The sequence shown here is derived from an EMBL/GenBank/DDBJ whole genome shotgun (WGS) entry which is preliminary data.</text>
</comment>
<dbReference type="EMBL" id="MU853753">
    <property type="protein sequence ID" value="KAK3945922.1"/>
    <property type="molecule type" value="Genomic_DNA"/>
</dbReference>
<feature type="transmembrane region" description="Helical" evidence="1">
    <location>
        <begin position="166"/>
        <end position="189"/>
    </location>
</feature>
<keyword evidence="4" id="KW-1185">Reference proteome</keyword>
<feature type="chain" id="PRO_5042995000" evidence="2">
    <location>
        <begin position="22"/>
        <end position="215"/>
    </location>
</feature>